<sequence length="198" mass="23618">MNIENIFKHITDKDLPEFEKELITKNFNIQKFRKNQILVKDTDDCDSIFFIVKGAIRIYHFNNFGAEVTRAFIFENEFCTNLISFSNQAPNNENIQCLEDTLTFSITRTDFYNMLSQSHVLTHLYSRILEVFINRHLQHFQFMNTLSERQRIERFLQNSPEINLRVKDKIIATYLGVTPEFFSKIKSEINRINKQTQF</sequence>
<dbReference type="Proteomes" id="UP000191112">
    <property type="component" value="Unassembled WGS sequence"/>
</dbReference>
<evidence type="ECO:0000259" key="1">
    <source>
        <dbReference type="PROSITE" id="PS50042"/>
    </source>
</evidence>
<dbReference type="InterPro" id="IPR000595">
    <property type="entry name" value="cNMP-bd_dom"/>
</dbReference>
<dbReference type="EMBL" id="FUYZ01000020">
    <property type="protein sequence ID" value="SKC11917.1"/>
    <property type="molecule type" value="Genomic_DNA"/>
</dbReference>
<reference evidence="2 3" key="1">
    <citation type="submission" date="2017-02" db="EMBL/GenBank/DDBJ databases">
        <authorList>
            <person name="Peterson S.W."/>
        </authorList>
    </citation>
    <scope>NUCLEOTIDE SEQUENCE [LARGE SCALE GENOMIC DNA]</scope>
    <source>
        <strain evidence="2 3">DSM 22323</strain>
    </source>
</reference>
<dbReference type="CDD" id="cd00038">
    <property type="entry name" value="CAP_ED"/>
    <property type="match status" value="1"/>
</dbReference>
<dbReference type="Gene3D" id="2.60.120.10">
    <property type="entry name" value="Jelly Rolls"/>
    <property type="match status" value="1"/>
</dbReference>
<dbReference type="RefSeq" id="WP_079668344.1">
    <property type="nucleotide sequence ID" value="NZ_FUYZ01000020.1"/>
</dbReference>
<keyword evidence="2" id="KW-0808">Transferase</keyword>
<evidence type="ECO:0000313" key="3">
    <source>
        <dbReference type="Proteomes" id="UP000191112"/>
    </source>
</evidence>
<dbReference type="PROSITE" id="PS50042">
    <property type="entry name" value="CNMP_BINDING_3"/>
    <property type="match status" value="1"/>
</dbReference>
<accession>A0A1T5GU28</accession>
<dbReference type="InterPro" id="IPR014710">
    <property type="entry name" value="RmlC-like_jellyroll"/>
</dbReference>
<dbReference type="GO" id="GO:0016301">
    <property type="term" value="F:kinase activity"/>
    <property type="evidence" value="ECO:0007669"/>
    <property type="project" value="UniProtKB-KW"/>
</dbReference>
<organism evidence="2 3">
    <name type="scientific">Soonwooa buanensis</name>
    <dbReference type="NCBI Taxonomy" id="619805"/>
    <lineage>
        <taxon>Bacteria</taxon>
        <taxon>Pseudomonadati</taxon>
        <taxon>Bacteroidota</taxon>
        <taxon>Flavobacteriia</taxon>
        <taxon>Flavobacteriales</taxon>
        <taxon>Weeksellaceae</taxon>
        <taxon>Chryseobacterium group</taxon>
        <taxon>Soonwooa</taxon>
    </lineage>
</organism>
<dbReference type="SUPFAM" id="SSF51206">
    <property type="entry name" value="cAMP-binding domain-like"/>
    <property type="match status" value="1"/>
</dbReference>
<protein>
    <submittedName>
        <fullName evidence="2">cAMP-binding domain of CRP or a regulatory subunit of cAMP-dependent protein kinases</fullName>
    </submittedName>
</protein>
<dbReference type="STRING" id="619805.SAMN05660477_03142"/>
<name>A0A1T5GU28_9FLAO</name>
<dbReference type="AlphaFoldDB" id="A0A1T5GU28"/>
<proteinExistence type="predicted"/>
<feature type="domain" description="Cyclic nucleotide-binding" evidence="1">
    <location>
        <begin position="6"/>
        <end position="115"/>
    </location>
</feature>
<dbReference type="InterPro" id="IPR018490">
    <property type="entry name" value="cNMP-bd_dom_sf"/>
</dbReference>
<keyword evidence="2" id="KW-0418">Kinase</keyword>
<keyword evidence="3" id="KW-1185">Reference proteome</keyword>
<dbReference type="Pfam" id="PF00027">
    <property type="entry name" value="cNMP_binding"/>
    <property type="match status" value="1"/>
</dbReference>
<dbReference type="OrthoDB" id="1092431at2"/>
<evidence type="ECO:0000313" key="2">
    <source>
        <dbReference type="EMBL" id="SKC11917.1"/>
    </source>
</evidence>
<gene>
    <name evidence="2" type="ORF">SAMN05660477_03142</name>
</gene>